<dbReference type="Pfam" id="PF03853">
    <property type="entry name" value="YjeF_N"/>
    <property type="match status" value="1"/>
</dbReference>
<comment type="catalytic activity">
    <reaction evidence="16 17 19">
        <text>(6S)-NADPHX + ADP = AMP + phosphate + NADPH + H(+)</text>
        <dbReference type="Rhea" id="RHEA:32235"/>
        <dbReference type="ChEBI" id="CHEBI:15378"/>
        <dbReference type="ChEBI" id="CHEBI:43474"/>
        <dbReference type="ChEBI" id="CHEBI:57783"/>
        <dbReference type="ChEBI" id="CHEBI:64076"/>
        <dbReference type="ChEBI" id="CHEBI:456215"/>
        <dbReference type="ChEBI" id="CHEBI:456216"/>
        <dbReference type="EC" id="4.2.1.136"/>
    </reaction>
</comment>
<dbReference type="HAMAP" id="MF_01966">
    <property type="entry name" value="NADHX_epimerase"/>
    <property type="match status" value="1"/>
</dbReference>
<sequence>MIPIAGTAVLTAAQMRAAEEKAIAAGTGVDTLMQRAGAGVADAVRRLAGVNEVLVLCGPGNNGGDGYVAAARLHAAGPSVRVAASAEPRTPAAIAARALWTGAVEPLATAAPAPVVVDALFGTGLSRALDTDVSTALNRFVSHANLAIAVDLPSGIATDDGALLGDLPAFHVTLALGAAKPAHLLQPSAVHCGAVRLLPIGVTTDSDVRVLSRPDLPAPAIDAHKFTRGMVAVIRGRMAGAAQLAAQAAMHAGAGYVEILGATIPGAPHALVRRRCDDSALADPRIGAVLIGPGLGRDDAARALLDQALATDRPLVIDGDALHLVTPERLHGRPAETILTPHAGEFAALFAASDTDKLTAARAAATRANATIVFKGPDTVIAAADGRAVLSPAASSWLSTAGSGDVLAGAIAAMLAGGGTPLDAAAAGVWLHGEAARRLGPAFIADDLAEALTGARA</sequence>
<feature type="binding site" evidence="18">
    <location>
        <position position="118"/>
    </location>
    <ligand>
        <name>K(+)</name>
        <dbReference type="ChEBI" id="CHEBI:29103"/>
    </ligand>
</feature>
<evidence type="ECO:0000256" key="15">
    <source>
        <dbReference type="ARBA" id="ARBA00048238"/>
    </source>
</evidence>
<name>A0A147I1S4_9SPHN</name>
<feature type="binding site" evidence="18">
    <location>
        <position position="62"/>
    </location>
    <ligand>
        <name>K(+)</name>
        <dbReference type="ChEBI" id="CHEBI:29103"/>
    </ligand>
</feature>
<dbReference type="PIRSF" id="PIRSF017184">
    <property type="entry name" value="Nnr"/>
    <property type="match status" value="1"/>
</dbReference>
<feature type="binding site" evidence="18">
    <location>
        <begin position="61"/>
        <end position="65"/>
    </location>
    <ligand>
        <name>(6S)-NADPHX</name>
        <dbReference type="ChEBI" id="CHEBI:64076"/>
    </ligand>
</feature>
<feature type="binding site" evidence="17">
    <location>
        <position position="404"/>
    </location>
    <ligand>
        <name>AMP</name>
        <dbReference type="ChEBI" id="CHEBI:456215"/>
    </ligand>
</feature>
<keyword evidence="6 17" id="KW-0547">Nucleotide-binding</keyword>
<dbReference type="EMBL" id="LDTB01000038">
    <property type="protein sequence ID" value="KTT71547.1"/>
    <property type="molecule type" value="Genomic_DNA"/>
</dbReference>
<dbReference type="GO" id="GO:0005524">
    <property type="term" value="F:ATP binding"/>
    <property type="evidence" value="ECO:0007669"/>
    <property type="project" value="UniProtKB-UniRule"/>
</dbReference>
<keyword evidence="23" id="KW-1185">Reference proteome</keyword>
<evidence type="ECO:0000256" key="11">
    <source>
        <dbReference type="ARBA" id="ARBA00023235"/>
    </source>
</evidence>
<evidence type="ECO:0000256" key="8">
    <source>
        <dbReference type="ARBA" id="ARBA00022857"/>
    </source>
</evidence>
<evidence type="ECO:0000256" key="3">
    <source>
        <dbReference type="ARBA" id="ARBA00006001"/>
    </source>
</evidence>
<evidence type="ECO:0000256" key="2">
    <source>
        <dbReference type="ARBA" id="ARBA00000909"/>
    </source>
</evidence>
<feature type="binding site" evidence="17">
    <location>
        <position position="342"/>
    </location>
    <ligand>
        <name>(6S)-NADPHX</name>
        <dbReference type="ChEBI" id="CHEBI:64076"/>
    </ligand>
</feature>
<evidence type="ECO:0000256" key="9">
    <source>
        <dbReference type="ARBA" id="ARBA00022958"/>
    </source>
</evidence>
<dbReference type="GO" id="GO:0046496">
    <property type="term" value="P:nicotinamide nucleotide metabolic process"/>
    <property type="evidence" value="ECO:0007669"/>
    <property type="project" value="UniProtKB-UniRule"/>
</dbReference>
<dbReference type="RefSeq" id="WP_058755864.1">
    <property type="nucleotide sequence ID" value="NZ_LDTB01000038.1"/>
</dbReference>
<comment type="caution">
    <text evidence="22">The sequence shown here is derived from an EMBL/GenBank/DDBJ whole genome shotgun (WGS) entry which is preliminary data.</text>
</comment>
<evidence type="ECO:0000256" key="7">
    <source>
        <dbReference type="ARBA" id="ARBA00022840"/>
    </source>
</evidence>
<keyword evidence="10 17" id="KW-0520">NAD</keyword>
<organism evidence="22 23">
    <name type="scientific">Sphingomonas endophytica</name>
    <dbReference type="NCBI Taxonomy" id="869719"/>
    <lineage>
        <taxon>Bacteria</taxon>
        <taxon>Pseudomonadati</taxon>
        <taxon>Pseudomonadota</taxon>
        <taxon>Alphaproteobacteria</taxon>
        <taxon>Sphingomonadales</taxon>
        <taxon>Sphingomonadaceae</taxon>
        <taxon>Sphingomonas</taxon>
    </lineage>
</organism>
<dbReference type="PROSITE" id="PS01049">
    <property type="entry name" value="YJEF_C_1"/>
    <property type="match status" value="1"/>
</dbReference>
<comment type="catalytic activity">
    <reaction evidence="15 17 19">
        <text>(6S)-NADHX + ADP = AMP + phosphate + NADH + H(+)</text>
        <dbReference type="Rhea" id="RHEA:32223"/>
        <dbReference type="ChEBI" id="CHEBI:15378"/>
        <dbReference type="ChEBI" id="CHEBI:43474"/>
        <dbReference type="ChEBI" id="CHEBI:57945"/>
        <dbReference type="ChEBI" id="CHEBI:64074"/>
        <dbReference type="ChEBI" id="CHEBI:456215"/>
        <dbReference type="ChEBI" id="CHEBI:456216"/>
        <dbReference type="EC" id="4.2.1.136"/>
    </reaction>
</comment>
<comment type="function">
    <text evidence="14 19">Bifunctional enzyme that catalyzes the epimerization of the S- and R-forms of NAD(P)HX and the dehydration of the S-form of NAD(P)HX at the expense of ADP, which is converted to AMP. This allows the repair of both epimers of NAD(P)HX, a damaged form of NAD(P)H that is a result of enzymatic or heat-dependent hydration.</text>
</comment>
<gene>
    <name evidence="17" type="primary">nnrD</name>
    <name evidence="18" type="synonym">nnrE</name>
    <name evidence="22" type="ORF">NS334_10230</name>
</gene>
<dbReference type="CDD" id="cd01171">
    <property type="entry name" value="YXKO-related"/>
    <property type="match status" value="1"/>
</dbReference>
<dbReference type="InterPro" id="IPR030677">
    <property type="entry name" value="Nnr"/>
</dbReference>
<evidence type="ECO:0000256" key="14">
    <source>
        <dbReference type="ARBA" id="ARBA00025153"/>
    </source>
</evidence>
<feature type="binding site" evidence="17">
    <location>
        <begin position="375"/>
        <end position="379"/>
    </location>
    <ligand>
        <name>AMP</name>
        <dbReference type="ChEBI" id="CHEBI:456215"/>
    </ligand>
</feature>
<evidence type="ECO:0000259" key="21">
    <source>
        <dbReference type="PROSITE" id="PS51385"/>
    </source>
</evidence>
<dbReference type="EC" id="4.2.1.136" evidence="19"/>
<feature type="binding site" evidence="17">
    <location>
        <position position="294"/>
    </location>
    <ligand>
        <name>(6S)-NADPHX</name>
        <dbReference type="ChEBI" id="CHEBI:64076"/>
    </ligand>
</feature>
<keyword evidence="22" id="KW-0418">Kinase</keyword>
<dbReference type="InterPro" id="IPR004443">
    <property type="entry name" value="YjeF_N_dom"/>
</dbReference>
<dbReference type="Pfam" id="PF01256">
    <property type="entry name" value="Carb_kinase"/>
    <property type="match status" value="1"/>
</dbReference>
<evidence type="ECO:0000256" key="18">
    <source>
        <dbReference type="HAMAP-Rule" id="MF_01966"/>
    </source>
</evidence>
<feature type="binding site" evidence="17">
    <location>
        <position position="405"/>
    </location>
    <ligand>
        <name>(6S)-NADPHX</name>
        <dbReference type="ChEBI" id="CHEBI:64076"/>
    </ligand>
</feature>
<comment type="catalytic activity">
    <reaction evidence="2 18 19">
        <text>(6R)-NADPHX = (6S)-NADPHX</text>
        <dbReference type="Rhea" id="RHEA:32227"/>
        <dbReference type="ChEBI" id="CHEBI:64076"/>
        <dbReference type="ChEBI" id="CHEBI:64077"/>
        <dbReference type="EC" id="5.1.99.6"/>
    </reaction>
</comment>
<dbReference type="OrthoDB" id="9806925at2"/>
<dbReference type="InterPro" id="IPR036652">
    <property type="entry name" value="YjeF_N_dom_sf"/>
</dbReference>
<dbReference type="PATRIC" id="fig|869719.3.peg.1913"/>
<evidence type="ECO:0000256" key="5">
    <source>
        <dbReference type="ARBA" id="ARBA00022723"/>
    </source>
</evidence>
<dbReference type="InterPro" id="IPR000631">
    <property type="entry name" value="CARKD"/>
</dbReference>
<dbReference type="Proteomes" id="UP000074310">
    <property type="component" value="Unassembled WGS sequence"/>
</dbReference>
<dbReference type="PROSITE" id="PS51383">
    <property type="entry name" value="YJEF_C_3"/>
    <property type="match status" value="1"/>
</dbReference>
<dbReference type="InterPro" id="IPR029056">
    <property type="entry name" value="Ribokinase-like"/>
</dbReference>
<keyword evidence="12 17" id="KW-0456">Lyase</keyword>
<proteinExistence type="inferred from homology"/>
<reference evidence="22 23" key="1">
    <citation type="journal article" date="2016" name="Front. Microbiol.">
        <title>Genomic Resource of Rice Seed Associated Bacteria.</title>
        <authorList>
            <person name="Midha S."/>
            <person name="Bansal K."/>
            <person name="Sharma S."/>
            <person name="Kumar N."/>
            <person name="Patil P.P."/>
            <person name="Chaudhry V."/>
            <person name="Patil P.B."/>
        </authorList>
    </citation>
    <scope>NUCLEOTIDE SEQUENCE [LARGE SCALE GENOMIC DNA]</scope>
    <source>
        <strain evidence="22 23">NS334</strain>
    </source>
</reference>
<dbReference type="GO" id="GO:0016301">
    <property type="term" value="F:kinase activity"/>
    <property type="evidence" value="ECO:0007669"/>
    <property type="project" value="UniProtKB-KW"/>
</dbReference>
<keyword evidence="22" id="KW-0808">Transferase</keyword>
<dbReference type="HAMAP" id="MF_01965">
    <property type="entry name" value="NADHX_dehydratase"/>
    <property type="match status" value="1"/>
</dbReference>
<keyword evidence="11 18" id="KW-0413">Isomerase</keyword>
<comment type="similarity">
    <text evidence="3 19">In the N-terminal section; belongs to the NnrE/AIBP family.</text>
</comment>
<dbReference type="PANTHER" id="PTHR12592">
    <property type="entry name" value="ATP-DEPENDENT (S)-NAD(P)H-HYDRATE DEHYDRATASE FAMILY MEMBER"/>
    <property type="match status" value="1"/>
</dbReference>
<evidence type="ECO:0000256" key="4">
    <source>
        <dbReference type="ARBA" id="ARBA00009524"/>
    </source>
</evidence>
<feature type="binding site" evidence="18">
    <location>
        <begin position="122"/>
        <end position="128"/>
    </location>
    <ligand>
        <name>(6S)-NADPHX</name>
        <dbReference type="ChEBI" id="CHEBI:64076"/>
    </ligand>
</feature>
<evidence type="ECO:0000256" key="16">
    <source>
        <dbReference type="ARBA" id="ARBA00049209"/>
    </source>
</evidence>
<comment type="subunit">
    <text evidence="17">Homotetramer.</text>
</comment>
<comment type="similarity">
    <text evidence="17">Belongs to the NnrD/CARKD family.</text>
</comment>
<comment type="catalytic activity">
    <reaction evidence="1 18 19">
        <text>(6R)-NADHX = (6S)-NADHX</text>
        <dbReference type="Rhea" id="RHEA:32215"/>
        <dbReference type="ChEBI" id="CHEBI:64074"/>
        <dbReference type="ChEBI" id="CHEBI:64075"/>
        <dbReference type="EC" id="5.1.99.6"/>
    </reaction>
</comment>
<comment type="similarity">
    <text evidence="18">Belongs to the NnrE/AIBP family.</text>
</comment>
<evidence type="ECO:0000256" key="10">
    <source>
        <dbReference type="ARBA" id="ARBA00023027"/>
    </source>
</evidence>
<comment type="caution">
    <text evidence="18">Lacks conserved residue(s) required for the propagation of feature annotation.</text>
</comment>
<feature type="domain" description="YjeF N-terminal" evidence="21">
    <location>
        <begin position="15"/>
        <end position="208"/>
    </location>
</feature>
<feature type="binding site" evidence="18">
    <location>
        <position position="151"/>
    </location>
    <ligand>
        <name>(6S)-NADPHX</name>
        <dbReference type="ChEBI" id="CHEBI:64076"/>
    </ligand>
</feature>
<dbReference type="PROSITE" id="PS01050">
    <property type="entry name" value="YJEF_C_2"/>
    <property type="match status" value="1"/>
</dbReference>
<feature type="binding site" evidence="17">
    <location>
        <position position="241"/>
    </location>
    <ligand>
        <name>(6S)-NADPHX</name>
        <dbReference type="ChEBI" id="CHEBI:64076"/>
    </ligand>
</feature>
<evidence type="ECO:0000256" key="19">
    <source>
        <dbReference type="PIRNR" id="PIRNR017184"/>
    </source>
</evidence>
<dbReference type="GO" id="GO:0052855">
    <property type="term" value="F:ADP-dependent NAD(P)H-hydrate dehydratase activity"/>
    <property type="evidence" value="ECO:0007669"/>
    <property type="project" value="UniProtKB-UniRule"/>
</dbReference>
<comment type="function">
    <text evidence="17">Catalyzes the dehydration of the S-form of NAD(P)HX at the expense of ADP, which is converted to AMP. Together with NAD(P)HX epimerase, which catalyzes the epimerization of the S- and R-forms, the enzyme allows the repair of both epimers of NAD(P)HX, a damaged form of NAD(P)H that is a result of enzymatic or heat-dependent hydration.</text>
</comment>
<comment type="cofactor">
    <cofactor evidence="18 19">
        <name>K(+)</name>
        <dbReference type="ChEBI" id="CHEBI:29103"/>
    </cofactor>
    <text evidence="18 19">Binds 1 potassium ion per subunit.</text>
</comment>
<feature type="domain" description="YjeF C-terminal" evidence="20">
    <location>
        <begin position="208"/>
        <end position="457"/>
    </location>
</feature>
<feature type="binding site" evidence="18">
    <location>
        <position position="154"/>
    </location>
    <ligand>
        <name>K(+)</name>
        <dbReference type="ChEBI" id="CHEBI:29103"/>
    </ligand>
</feature>
<evidence type="ECO:0000256" key="6">
    <source>
        <dbReference type="ARBA" id="ARBA00022741"/>
    </source>
</evidence>
<dbReference type="SUPFAM" id="SSF64153">
    <property type="entry name" value="YjeF N-terminal domain-like"/>
    <property type="match status" value="1"/>
</dbReference>
<keyword evidence="8 17" id="KW-0521">NADP</keyword>
<protein>
    <recommendedName>
        <fullName evidence="19">Bifunctional NAD(P)H-hydrate repair enzyme</fullName>
    </recommendedName>
    <alternativeName>
        <fullName evidence="19">Nicotinamide nucleotide repair protein</fullName>
    </alternativeName>
    <domain>
        <recommendedName>
            <fullName evidence="19">ADP-dependent (S)-NAD(P)H-hydrate dehydratase</fullName>
            <ecNumber evidence="19">4.2.1.136</ecNumber>
        </recommendedName>
        <alternativeName>
            <fullName evidence="19">ADP-dependent NAD(P)HX dehydratase</fullName>
        </alternativeName>
    </domain>
    <domain>
        <recommendedName>
            <fullName evidence="19">NAD(P)H-hydrate epimerase</fullName>
            <ecNumber evidence="19">5.1.99.6</ecNumber>
        </recommendedName>
    </domain>
</protein>
<dbReference type="PROSITE" id="PS51385">
    <property type="entry name" value="YJEF_N"/>
    <property type="match status" value="1"/>
</dbReference>
<dbReference type="NCBIfam" id="TIGR00197">
    <property type="entry name" value="yjeF_nterm"/>
    <property type="match status" value="1"/>
</dbReference>
<dbReference type="InterPro" id="IPR017953">
    <property type="entry name" value="Carbohydrate_kinase_pred_CS"/>
</dbReference>
<dbReference type="EC" id="5.1.99.6" evidence="19"/>
<dbReference type="Gene3D" id="3.40.50.10260">
    <property type="entry name" value="YjeF N-terminal domain"/>
    <property type="match status" value="1"/>
</dbReference>
<accession>A0A147I1S4</accession>
<comment type="function">
    <text evidence="18">Catalyzes the epimerization of the S- and R-forms of NAD(P)HX, a damaged form of NAD(P)H that is a result of enzymatic or heat-dependent hydration. This is a prerequisite for the S-specific NAD(P)H-hydrate dehydratase to allow the repair of both epimers of NAD(P)HX.</text>
</comment>
<evidence type="ECO:0000256" key="17">
    <source>
        <dbReference type="HAMAP-Rule" id="MF_01965"/>
    </source>
</evidence>
<keyword evidence="7 17" id="KW-0067">ATP-binding</keyword>
<evidence type="ECO:0000256" key="13">
    <source>
        <dbReference type="ARBA" id="ARBA00023268"/>
    </source>
</evidence>
<dbReference type="NCBIfam" id="TIGR00196">
    <property type="entry name" value="yjeF_cterm"/>
    <property type="match status" value="1"/>
</dbReference>
<evidence type="ECO:0000259" key="20">
    <source>
        <dbReference type="PROSITE" id="PS51383"/>
    </source>
</evidence>
<evidence type="ECO:0000313" key="22">
    <source>
        <dbReference type="EMBL" id="KTT71547.1"/>
    </source>
</evidence>
<dbReference type="GO" id="GO:0046872">
    <property type="term" value="F:metal ion binding"/>
    <property type="evidence" value="ECO:0007669"/>
    <property type="project" value="UniProtKB-UniRule"/>
</dbReference>
<comment type="cofactor">
    <cofactor evidence="17">
        <name>Mg(2+)</name>
        <dbReference type="ChEBI" id="CHEBI:18420"/>
    </cofactor>
</comment>
<evidence type="ECO:0000256" key="12">
    <source>
        <dbReference type="ARBA" id="ARBA00023239"/>
    </source>
</evidence>
<dbReference type="GO" id="GO:0110051">
    <property type="term" value="P:metabolite repair"/>
    <property type="evidence" value="ECO:0007669"/>
    <property type="project" value="TreeGrafter"/>
</dbReference>
<dbReference type="SUPFAM" id="SSF53613">
    <property type="entry name" value="Ribokinase-like"/>
    <property type="match status" value="1"/>
</dbReference>
<evidence type="ECO:0000313" key="23">
    <source>
        <dbReference type="Proteomes" id="UP000074310"/>
    </source>
</evidence>
<keyword evidence="9 18" id="KW-0630">Potassium</keyword>
<dbReference type="Gene3D" id="3.40.1190.20">
    <property type="match status" value="1"/>
</dbReference>
<comment type="similarity">
    <text evidence="4 19">In the C-terminal section; belongs to the NnrD/CARKD family.</text>
</comment>
<evidence type="ECO:0000256" key="1">
    <source>
        <dbReference type="ARBA" id="ARBA00000013"/>
    </source>
</evidence>
<keyword evidence="13" id="KW-0511">Multifunctional enzyme</keyword>
<keyword evidence="5 18" id="KW-0479">Metal-binding</keyword>
<dbReference type="PANTHER" id="PTHR12592:SF0">
    <property type="entry name" value="ATP-DEPENDENT (S)-NAD(P)H-HYDRATE DEHYDRATASE"/>
    <property type="match status" value="1"/>
</dbReference>
<dbReference type="GO" id="GO:0052856">
    <property type="term" value="F:NAD(P)HX epimerase activity"/>
    <property type="evidence" value="ECO:0007669"/>
    <property type="project" value="UniProtKB-UniRule"/>
</dbReference>
<dbReference type="AlphaFoldDB" id="A0A147I1S4"/>